<organism evidence="1 2">
    <name type="scientific">Sphingobacterium hungaricum</name>
    <dbReference type="NCBI Taxonomy" id="2082723"/>
    <lineage>
        <taxon>Bacteria</taxon>
        <taxon>Pseudomonadati</taxon>
        <taxon>Bacteroidota</taxon>
        <taxon>Sphingobacteriia</taxon>
        <taxon>Sphingobacteriales</taxon>
        <taxon>Sphingobacteriaceae</taxon>
        <taxon>Sphingobacterium</taxon>
    </lineage>
</organism>
<reference evidence="1" key="1">
    <citation type="submission" date="2018-02" db="EMBL/GenBank/DDBJ databases">
        <authorList>
            <person name="Vasarhelyi B.M."/>
            <person name="Deshmukh S."/>
            <person name="Balint B."/>
            <person name="Kukolya J."/>
        </authorList>
    </citation>
    <scope>NUCLEOTIDE SEQUENCE</scope>
    <source>
        <strain evidence="1">KB22</strain>
    </source>
</reference>
<comment type="caution">
    <text evidence="1">The sequence shown here is derived from an EMBL/GenBank/DDBJ whole genome shotgun (WGS) entry which is preliminary data.</text>
</comment>
<keyword evidence="2" id="KW-1185">Reference proteome</keyword>
<gene>
    <name evidence="1" type="ORF">C4F49_14450</name>
</gene>
<name>A0A928YR29_9SPHI</name>
<proteinExistence type="predicted"/>
<evidence type="ECO:0000313" key="2">
    <source>
        <dbReference type="Proteomes" id="UP000616201"/>
    </source>
</evidence>
<protein>
    <recommendedName>
        <fullName evidence="3">MAC/Perforin domain-containing protein</fullName>
    </recommendedName>
</protein>
<dbReference type="RefSeq" id="WP_196936738.1">
    <property type="nucleotide sequence ID" value="NZ_MU158698.1"/>
</dbReference>
<evidence type="ECO:0008006" key="3">
    <source>
        <dbReference type="Google" id="ProtNLM"/>
    </source>
</evidence>
<dbReference type="Proteomes" id="UP000616201">
    <property type="component" value="Unassembled WGS sequence"/>
</dbReference>
<sequence length="332" mass="38218">MSCSDTIELPVETEENIYKTGIDLSTSKTIAVEKKWGSEELFMLGYGYDATGKYAHPAYIKGKIMNASKFYNENKSLITISKTNSRGTELPTGGTKEQVLATISEKAGFTSDELLRYTNLFKAHFENKFENDKTFENLSYKFYGISELWASTLMRINYPQGRDEWFLTNYLTDEFKNDLSTKSADDIIKLYGTHLLTNITIGSRIDYLYRYAEDRKSNSDYWFIYNIPYYFNPAAHVYTVKPEEAAPLKENMYVEVIDGLNPSPNIWMIDITNYKKERINYKGFDSLTEENVTLVDFHNQGNKLIPIYDLALDPAKKEALIIAYNKFLGATQ</sequence>
<dbReference type="EMBL" id="PRDK01000009">
    <property type="protein sequence ID" value="MBE8714881.1"/>
    <property type="molecule type" value="Genomic_DNA"/>
</dbReference>
<accession>A0A928YR29</accession>
<dbReference type="AlphaFoldDB" id="A0A928YR29"/>
<evidence type="ECO:0000313" key="1">
    <source>
        <dbReference type="EMBL" id="MBE8714881.1"/>
    </source>
</evidence>